<evidence type="ECO:0000256" key="1">
    <source>
        <dbReference type="SAM" id="MobiDB-lite"/>
    </source>
</evidence>
<dbReference type="AlphaFoldDB" id="A0A0F9V757"/>
<name>A0A0F9V757_9ZZZZ</name>
<reference evidence="2" key="1">
    <citation type="journal article" date="2015" name="Nature">
        <title>Complex archaea that bridge the gap between prokaryotes and eukaryotes.</title>
        <authorList>
            <person name="Spang A."/>
            <person name="Saw J.H."/>
            <person name="Jorgensen S.L."/>
            <person name="Zaremba-Niedzwiedzka K."/>
            <person name="Martijn J."/>
            <person name="Lind A.E."/>
            <person name="van Eijk R."/>
            <person name="Schleper C."/>
            <person name="Guy L."/>
            <person name="Ettema T.J."/>
        </authorList>
    </citation>
    <scope>NUCLEOTIDE SEQUENCE</scope>
</reference>
<organism evidence="2">
    <name type="scientific">marine sediment metagenome</name>
    <dbReference type="NCBI Taxonomy" id="412755"/>
    <lineage>
        <taxon>unclassified sequences</taxon>
        <taxon>metagenomes</taxon>
        <taxon>ecological metagenomes</taxon>
    </lineage>
</organism>
<dbReference type="EMBL" id="LAZR01000649">
    <property type="protein sequence ID" value="KKN61713.1"/>
    <property type="molecule type" value="Genomic_DNA"/>
</dbReference>
<proteinExistence type="predicted"/>
<feature type="region of interest" description="Disordered" evidence="1">
    <location>
        <begin position="29"/>
        <end position="84"/>
    </location>
</feature>
<protein>
    <submittedName>
        <fullName evidence="2">Uncharacterized protein</fullName>
    </submittedName>
</protein>
<comment type="caution">
    <text evidence="2">The sequence shown here is derived from an EMBL/GenBank/DDBJ whole genome shotgun (WGS) entry which is preliminary data.</text>
</comment>
<sequence>MAGTTCQKCHRAVFEADVDAAGLCVFCQGSREPAPPAAAPRPAHRPARRGATRRSEGSAAQEPTLAPATPDGGAGGGDIGEDDS</sequence>
<accession>A0A0F9V757</accession>
<evidence type="ECO:0000313" key="2">
    <source>
        <dbReference type="EMBL" id="KKN61713.1"/>
    </source>
</evidence>
<gene>
    <name evidence="2" type="ORF">LCGC14_0519290</name>
</gene>
<feature type="compositionally biased region" description="Basic residues" evidence="1">
    <location>
        <begin position="42"/>
        <end position="52"/>
    </location>
</feature>